<keyword evidence="1" id="KW-1133">Transmembrane helix</keyword>
<sequence>MALTQIELVSGIFSLVFISIAIIIGLLIISKYFKYKKNILLLVGFVWIIMSEVWWSSSFSFIVTLSTGIVLTDETYFFIGNLFVPLGILLWMKAFTDLKYKDKQKIILIIFAVICTLYYVTFIPIIFIDVSVIGEMRSAVDGNYTPIALVFLLTGLFTFVISGLIFARESLKSRNWEIKIKGKFLILAFVMFGIGAGLDGLKPYFISPTFLDVVLVIDRVILIFSAFSFYCGFILPKFIKELFSKED</sequence>
<proteinExistence type="predicted"/>
<evidence type="ECO:0000256" key="1">
    <source>
        <dbReference type="SAM" id="Phobius"/>
    </source>
</evidence>
<evidence type="ECO:0008006" key="3">
    <source>
        <dbReference type="Google" id="ProtNLM"/>
    </source>
</evidence>
<accession>A0A0F9EES5</accession>
<name>A0A0F9EES5_9ZZZZ</name>
<feature type="transmembrane region" description="Helical" evidence="1">
    <location>
        <begin position="147"/>
        <end position="168"/>
    </location>
</feature>
<feature type="transmembrane region" description="Helical" evidence="1">
    <location>
        <begin position="180"/>
        <end position="198"/>
    </location>
</feature>
<feature type="transmembrane region" description="Helical" evidence="1">
    <location>
        <begin position="75"/>
        <end position="94"/>
    </location>
</feature>
<keyword evidence="1" id="KW-0812">Transmembrane</keyword>
<dbReference type="AlphaFoldDB" id="A0A0F9EES5"/>
<evidence type="ECO:0000313" key="2">
    <source>
        <dbReference type="EMBL" id="KKL28346.1"/>
    </source>
</evidence>
<feature type="transmembrane region" description="Helical" evidence="1">
    <location>
        <begin position="40"/>
        <end position="63"/>
    </location>
</feature>
<feature type="transmembrane region" description="Helical" evidence="1">
    <location>
        <begin position="12"/>
        <end position="33"/>
    </location>
</feature>
<feature type="transmembrane region" description="Helical" evidence="1">
    <location>
        <begin position="210"/>
        <end position="235"/>
    </location>
</feature>
<organism evidence="2">
    <name type="scientific">marine sediment metagenome</name>
    <dbReference type="NCBI Taxonomy" id="412755"/>
    <lineage>
        <taxon>unclassified sequences</taxon>
        <taxon>metagenomes</taxon>
        <taxon>ecological metagenomes</taxon>
    </lineage>
</organism>
<keyword evidence="1" id="KW-0472">Membrane</keyword>
<reference evidence="2" key="1">
    <citation type="journal article" date="2015" name="Nature">
        <title>Complex archaea that bridge the gap between prokaryotes and eukaryotes.</title>
        <authorList>
            <person name="Spang A."/>
            <person name="Saw J.H."/>
            <person name="Jorgensen S.L."/>
            <person name="Zaremba-Niedzwiedzka K."/>
            <person name="Martijn J."/>
            <person name="Lind A.E."/>
            <person name="van Eijk R."/>
            <person name="Schleper C."/>
            <person name="Guy L."/>
            <person name="Ettema T.J."/>
        </authorList>
    </citation>
    <scope>NUCLEOTIDE SEQUENCE</scope>
</reference>
<protein>
    <recommendedName>
        <fullName evidence="3">Histidine kinase N-terminal 7TM region domain-containing protein</fullName>
    </recommendedName>
</protein>
<feature type="transmembrane region" description="Helical" evidence="1">
    <location>
        <begin position="106"/>
        <end position="127"/>
    </location>
</feature>
<dbReference type="EMBL" id="LAZR01035128">
    <property type="protein sequence ID" value="KKL28346.1"/>
    <property type="molecule type" value="Genomic_DNA"/>
</dbReference>
<comment type="caution">
    <text evidence="2">The sequence shown here is derived from an EMBL/GenBank/DDBJ whole genome shotgun (WGS) entry which is preliminary data.</text>
</comment>
<gene>
    <name evidence="2" type="ORF">LCGC14_2376040</name>
</gene>